<dbReference type="InterPro" id="IPR008271">
    <property type="entry name" value="Ser/Thr_kinase_AS"/>
</dbReference>
<keyword evidence="1 9" id="KW-0808">Transferase</keyword>
<dbReference type="SUPFAM" id="SSF56112">
    <property type="entry name" value="Protein kinase-like (PK-like)"/>
    <property type="match status" value="1"/>
</dbReference>
<dbReference type="PANTHER" id="PTHR43289">
    <property type="entry name" value="MITOGEN-ACTIVATED PROTEIN KINASE KINASE KINASE 20-RELATED"/>
    <property type="match status" value="1"/>
</dbReference>
<dbReference type="Pfam" id="PF00069">
    <property type="entry name" value="Pkinase"/>
    <property type="match status" value="1"/>
</dbReference>
<organism evidence="9 10">
    <name type="scientific">Anatilimnocola aggregata</name>
    <dbReference type="NCBI Taxonomy" id="2528021"/>
    <lineage>
        <taxon>Bacteria</taxon>
        <taxon>Pseudomonadati</taxon>
        <taxon>Planctomycetota</taxon>
        <taxon>Planctomycetia</taxon>
        <taxon>Pirellulales</taxon>
        <taxon>Pirellulaceae</taxon>
        <taxon>Anatilimnocola</taxon>
    </lineage>
</organism>
<dbReference type="PROSITE" id="PS00108">
    <property type="entry name" value="PROTEIN_KINASE_ST"/>
    <property type="match status" value="1"/>
</dbReference>
<evidence type="ECO:0000256" key="6">
    <source>
        <dbReference type="SAM" id="MobiDB-lite"/>
    </source>
</evidence>
<feature type="transmembrane region" description="Helical" evidence="7">
    <location>
        <begin position="432"/>
        <end position="458"/>
    </location>
</feature>
<keyword evidence="10" id="KW-1185">Reference proteome</keyword>
<dbReference type="KEGG" id="aagg:ETAA8_60180"/>
<dbReference type="CDD" id="cd14014">
    <property type="entry name" value="STKc_PknB_like"/>
    <property type="match status" value="1"/>
</dbReference>
<name>A0A517YKW7_9BACT</name>
<sequence length="461" mass="49972">MSTTRSMFRSSALLSGLVTQDQYDEATKAVRAAALIPSEVTEIDEAALATKLIEMKLLTVYQAEQIKAGRTKLNLGPYVITDSIGHGGMGQVFKGVHRMMGRECAVKVLPLHKATPEAVTNFMREIRTQAQLDHPNLVRAYDAGCDGKVHYLVTEYVPGMDLRRLVRSQGPLTQQQAASVVLQSARGLAEAHERGLIHRDVKPGNILVTPEGIAKVSDLGLAGFMEEADRDPRAGKVVGTADYLSPEQIRTPRDIGTVSDIYSLGCTLYYSVCGKVPFPGGTARDKARRHCEETPWHPRRFNPELHEEFVDVIADMMEKDPTKRIQTCDEVVARLEQWAGDLSPIATPKVASSPWTTQALPVIEDDRSKGDGAQDTDASDHSVSSSAPGQFSQVTGSLAGGSQDTTTLSKSHHKSSSVFGFHFTPPANPASIVLLTLAVSVPISMALGALVASFLLWLMRS</sequence>
<evidence type="ECO:0000256" key="3">
    <source>
        <dbReference type="ARBA" id="ARBA00022777"/>
    </source>
</evidence>
<dbReference type="SMART" id="SM00220">
    <property type="entry name" value="S_TKc"/>
    <property type="match status" value="1"/>
</dbReference>
<dbReference type="PROSITE" id="PS00107">
    <property type="entry name" value="PROTEIN_KINASE_ATP"/>
    <property type="match status" value="1"/>
</dbReference>
<dbReference type="EC" id="2.7.11.1" evidence="9"/>
<feature type="domain" description="Protein kinase" evidence="8">
    <location>
        <begin position="78"/>
        <end position="339"/>
    </location>
</feature>
<feature type="region of interest" description="Disordered" evidence="6">
    <location>
        <begin position="366"/>
        <end position="410"/>
    </location>
</feature>
<dbReference type="InterPro" id="IPR000719">
    <property type="entry name" value="Prot_kinase_dom"/>
</dbReference>
<dbReference type="Gene3D" id="3.30.200.20">
    <property type="entry name" value="Phosphorylase Kinase, domain 1"/>
    <property type="match status" value="1"/>
</dbReference>
<reference evidence="9 10" key="1">
    <citation type="submission" date="2019-02" db="EMBL/GenBank/DDBJ databases">
        <title>Deep-cultivation of Planctomycetes and their phenomic and genomic characterization uncovers novel biology.</title>
        <authorList>
            <person name="Wiegand S."/>
            <person name="Jogler M."/>
            <person name="Boedeker C."/>
            <person name="Pinto D."/>
            <person name="Vollmers J."/>
            <person name="Rivas-Marin E."/>
            <person name="Kohn T."/>
            <person name="Peeters S.H."/>
            <person name="Heuer A."/>
            <person name="Rast P."/>
            <person name="Oberbeckmann S."/>
            <person name="Bunk B."/>
            <person name="Jeske O."/>
            <person name="Meyerdierks A."/>
            <person name="Storesund J.E."/>
            <person name="Kallscheuer N."/>
            <person name="Luecker S."/>
            <person name="Lage O.M."/>
            <person name="Pohl T."/>
            <person name="Merkel B.J."/>
            <person name="Hornburger P."/>
            <person name="Mueller R.-W."/>
            <person name="Bruemmer F."/>
            <person name="Labrenz M."/>
            <person name="Spormann A.M."/>
            <person name="Op den Camp H."/>
            <person name="Overmann J."/>
            <person name="Amann R."/>
            <person name="Jetten M.S.M."/>
            <person name="Mascher T."/>
            <person name="Medema M.H."/>
            <person name="Devos D.P."/>
            <person name="Kaster A.-K."/>
            <person name="Ovreas L."/>
            <person name="Rohde M."/>
            <person name="Galperin M.Y."/>
            <person name="Jogler C."/>
        </authorList>
    </citation>
    <scope>NUCLEOTIDE SEQUENCE [LARGE SCALE GENOMIC DNA]</scope>
    <source>
        <strain evidence="9 10">ETA_A8</strain>
    </source>
</reference>
<keyword evidence="7" id="KW-1133">Transmembrane helix</keyword>
<feature type="binding site" evidence="5">
    <location>
        <position position="107"/>
    </location>
    <ligand>
        <name>ATP</name>
        <dbReference type="ChEBI" id="CHEBI:30616"/>
    </ligand>
</feature>
<proteinExistence type="predicted"/>
<dbReference type="Gene3D" id="1.10.510.10">
    <property type="entry name" value="Transferase(Phosphotransferase) domain 1"/>
    <property type="match status" value="1"/>
</dbReference>
<dbReference type="InterPro" id="IPR017441">
    <property type="entry name" value="Protein_kinase_ATP_BS"/>
</dbReference>
<dbReference type="RefSeq" id="WP_145097040.1">
    <property type="nucleotide sequence ID" value="NZ_CP036274.1"/>
</dbReference>
<gene>
    <name evidence="9" type="primary">prkC_18</name>
    <name evidence="9" type="ORF">ETAA8_60180</name>
</gene>
<accession>A0A517YKW7</accession>
<keyword evidence="3 9" id="KW-0418">Kinase</keyword>
<dbReference type="EMBL" id="CP036274">
    <property type="protein sequence ID" value="QDU30869.1"/>
    <property type="molecule type" value="Genomic_DNA"/>
</dbReference>
<evidence type="ECO:0000256" key="7">
    <source>
        <dbReference type="SAM" id="Phobius"/>
    </source>
</evidence>
<keyword evidence="7" id="KW-0472">Membrane</keyword>
<dbReference type="AlphaFoldDB" id="A0A517YKW7"/>
<dbReference type="GO" id="GO:0004674">
    <property type="term" value="F:protein serine/threonine kinase activity"/>
    <property type="evidence" value="ECO:0007669"/>
    <property type="project" value="UniProtKB-EC"/>
</dbReference>
<dbReference type="PROSITE" id="PS50011">
    <property type="entry name" value="PROTEIN_KINASE_DOM"/>
    <property type="match status" value="1"/>
</dbReference>
<protein>
    <submittedName>
        <fullName evidence="9">Serine/threonine-protein kinase PrkC</fullName>
        <ecNumber evidence="9">2.7.11.1</ecNumber>
    </submittedName>
</protein>
<keyword evidence="2 5" id="KW-0547">Nucleotide-binding</keyword>
<evidence type="ECO:0000256" key="1">
    <source>
        <dbReference type="ARBA" id="ARBA00022679"/>
    </source>
</evidence>
<dbReference type="GO" id="GO:0005524">
    <property type="term" value="F:ATP binding"/>
    <property type="evidence" value="ECO:0007669"/>
    <property type="project" value="UniProtKB-UniRule"/>
</dbReference>
<evidence type="ECO:0000313" key="9">
    <source>
        <dbReference type="EMBL" id="QDU30869.1"/>
    </source>
</evidence>
<evidence type="ECO:0000256" key="4">
    <source>
        <dbReference type="ARBA" id="ARBA00022840"/>
    </source>
</evidence>
<evidence type="ECO:0000313" key="10">
    <source>
        <dbReference type="Proteomes" id="UP000315017"/>
    </source>
</evidence>
<evidence type="ECO:0000256" key="5">
    <source>
        <dbReference type="PROSITE-ProRule" id="PRU10141"/>
    </source>
</evidence>
<evidence type="ECO:0000259" key="8">
    <source>
        <dbReference type="PROSITE" id="PS50011"/>
    </source>
</evidence>
<dbReference type="PANTHER" id="PTHR43289:SF6">
    <property type="entry name" value="SERINE_THREONINE-PROTEIN KINASE NEKL-3"/>
    <property type="match status" value="1"/>
</dbReference>
<keyword evidence="4 5" id="KW-0067">ATP-binding</keyword>
<dbReference type="Proteomes" id="UP000315017">
    <property type="component" value="Chromosome"/>
</dbReference>
<dbReference type="InterPro" id="IPR011009">
    <property type="entry name" value="Kinase-like_dom_sf"/>
</dbReference>
<evidence type="ECO:0000256" key="2">
    <source>
        <dbReference type="ARBA" id="ARBA00022741"/>
    </source>
</evidence>
<keyword evidence="7" id="KW-0812">Transmembrane</keyword>
<dbReference type="OrthoDB" id="6111975at2"/>
<feature type="compositionally biased region" description="Polar residues" evidence="6">
    <location>
        <begin position="381"/>
        <end position="408"/>
    </location>
</feature>